<evidence type="ECO:0000313" key="11">
    <source>
        <dbReference type="EMBL" id="KKB42857.1"/>
    </source>
</evidence>
<dbReference type="PROSITE" id="PS50045">
    <property type="entry name" value="SIGMA54_INTERACT_4"/>
    <property type="match status" value="1"/>
</dbReference>
<dbReference type="InterPro" id="IPR035965">
    <property type="entry name" value="PAS-like_dom_sf"/>
</dbReference>
<organism evidence="11 12">
    <name type="scientific">Bacillus thermotolerans</name>
    <name type="common">Quasibacillus thermotolerans</name>
    <dbReference type="NCBI Taxonomy" id="1221996"/>
    <lineage>
        <taxon>Bacteria</taxon>
        <taxon>Bacillati</taxon>
        <taxon>Bacillota</taxon>
        <taxon>Bacilli</taxon>
        <taxon>Bacillales</taxon>
        <taxon>Bacillaceae</taxon>
        <taxon>Bacillus</taxon>
    </lineage>
</organism>
<keyword evidence="5" id="KW-0804">Transcription</keyword>
<dbReference type="RefSeq" id="WP_039233885.1">
    <property type="nucleotide sequence ID" value="NZ_JWIR02000007.1"/>
</dbReference>
<dbReference type="InterPro" id="IPR002078">
    <property type="entry name" value="Sigma_54_int"/>
</dbReference>
<feature type="domain" description="PAC" evidence="10">
    <location>
        <begin position="170"/>
        <end position="222"/>
    </location>
</feature>
<dbReference type="CDD" id="cd00009">
    <property type="entry name" value="AAA"/>
    <property type="match status" value="1"/>
</dbReference>
<keyword evidence="12" id="KW-1185">Reference proteome</keyword>
<dbReference type="InterPro" id="IPR025944">
    <property type="entry name" value="Sigma_54_int_dom_CS"/>
</dbReference>
<dbReference type="InterPro" id="IPR000700">
    <property type="entry name" value="PAS-assoc_C"/>
</dbReference>
<keyword evidence="1" id="KW-0547">Nucleotide-binding</keyword>
<dbReference type="SUPFAM" id="SSF52540">
    <property type="entry name" value="P-loop containing nucleoside triphosphate hydrolases"/>
    <property type="match status" value="1"/>
</dbReference>
<evidence type="ECO:0000259" key="10">
    <source>
        <dbReference type="PROSITE" id="PS50113"/>
    </source>
</evidence>
<keyword evidence="4" id="KW-0805">Transcription regulation</keyword>
<evidence type="ECO:0000256" key="2">
    <source>
        <dbReference type="ARBA" id="ARBA00022797"/>
    </source>
</evidence>
<dbReference type="Gene3D" id="1.10.10.60">
    <property type="entry name" value="Homeodomain-like"/>
    <property type="match status" value="1"/>
</dbReference>
<dbReference type="PROSITE" id="PS50113">
    <property type="entry name" value="PAC"/>
    <property type="match status" value="1"/>
</dbReference>
<dbReference type="Gene3D" id="1.10.8.60">
    <property type="match status" value="1"/>
</dbReference>
<sequence>MSTALSTDTLPFPYFVASEDQQILYLNDKLREYLSPDSLHKYIKEVFDEWQPVRKDDLVRTVLNKQPCLFIKEPVDEERVMYAGFFSKGIVGLLDELEELKQANRHLDAIIESSYDGIYITDKDGITLKTNSAIERITGIPKEYYINKNVADLMKRGILQTSVSEQVVEKKKPVSVIQLNYSGRETLMTGSPIFNEDGEVESVVTNIRDLSDLNELQSALQQANEMNKSYQKEIERLKGRLSISDKDVVIESEQMRLIYDTAGRIANVEATVLILGETGVGKDVLAKYIYQHSERSRAGKFIKVNCGAIPPDLLESELFGYSSGAFTGANKQGKPGMFELADKGVLFLDEIGEMPLNLQVKLLRVIQEREIQRVGSTTSKMVDVRLIAATNRNLKKMVQNGEFREDLFYRLNVVPVHIPPLRERKEEILPLLNVYLKKLNKKYGLAKQLNEELKAFFYQYDWPGNVRELSNLLERIVLLNRENMLGLEHLPAEYQAKPEPPASSSKPIMTLKQAAEEAEQHVLRKAAEKYKTTYEIAEALETSQPTVVRKMKKYGIKIEI</sequence>
<dbReference type="PANTHER" id="PTHR32071">
    <property type="entry name" value="TRANSCRIPTIONAL REGULATORY PROTEIN"/>
    <property type="match status" value="1"/>
</dbReference>
<accession>A0A0F5ICF5</accession>
<dbReference type="InterPro" id="IPR000014">
    <property type="entry name" value="PAS"/>
</dbReference>
<dbReference type="GO" id="GO:0006355">
    <property type="term" value="P:regulation of DNA-templated transcription"/>
    <property type="evidence" value="ECO:0007669"/>
    <property type="project" value="InterPro"/>
</dbReference>
<dbReference type="SUPFAM" id="SSF46689">
    <property type="entry name" value="Homeodomain-like"/>
    <property type="match status" value="1"/>
</dbReference>
<dbReference type="InterPro" id="IPR003593">
    <property type="entry name" value="AAA+_ATPase"/>
</dbReference>
<keyword evidence="7" id="KW-0175">Coiled coil</keyword>
<dbReference type="PROSITE" id="PS00675">
    <property type="entry name" value="SIGMA54_INTERACT_1"/>
    <property type="match status" value="1"/>
</dbReference>
<dbReference type="CDD" id="cd00130">
    <property type="entry name" value="PAS"/>
    <property type="match status" value="1"/>
</dbReference>
<evidence type="ECO:0000256" key="7">
    <source>
        <dbReference type="SAM" id="Coils"/>
    </source>
</evidence>
<dbReference type="InterPro" id="IPR013767">
    <property type="entry name" value="PAS_fold"/>
</dbReference>
<evidence type="ECO:0000256" key="5">
    <source>
        <dbReference type="ARBA" id="ARBA00023163"/>
    </source>
</evidence>
<dbReference type="Proteomes" id="UP000031563">
    <property type="component" value="Unassembled WGS sequence"/>
</dbReference>
<keyword evidence="3" id="KW-0067">ATP-binding</keyword>
<dbReference type="AlphaFoldDB" id="A0A0F5HJD7"/>
<feature type="coiled-coil region" evidence="7">
    <location>
        <begin position="213"/>
        <end position="240"/>
    </location>
</feature>
<dbReference type="Gene3D" id="3.40.50.300">
    <property type="entry name" value="P-loop containing nucleotide triphosphate hydrolases"/>
    <property type="match status" value="1"/>
</dbReference>
<evidence type="ECO:0000259" key="9">
    <source>
        <dbReference type="PROSITE" id="PS50112"/>
    </source>
</evidence>
<comment type="caution">
    <text evidence="11">The sequence shown here is derived from an EMBL/GenBank/DDBJ whole genome shotgun (WGS) entry which is preliminary data.</text>
</comment>
<dbReference type="PANTHER" id="PTHR32071:SF57">
    <property type="entry name" value="C4-DICARBOXYLATE TRANSPORT TRANSCRIPTIONAL REGULATORY PROTEIN DCTD"/>
    <property type="match status" value="1"/>
</dbReference>
<dbReference type="EMBL" id="JWIR02000007">
    <property type="protein sequence ID" value="KKB42857.1"/>
    <property type="molecule type" value="Genomic_DNA"/>
</dbReference>
<dbReference type="OrthoDB" id="9771372at2"/>
<evidence type="ECO:0000256" key="4">
    <source>
        <dbReference type="ARBA" id="ARBA00023015"/>
    </source>
</evidence>
<gene>
    <name evidence="11" type="ORF">QY95_03330</name>
</gene>
<dbReference type="GO" id="GO:0005524">
    <property type="term" value="F:ATP binding"/>
    <property type="evidence" value="ECO:0007669"/>
    <property type="project" value="UniProtKB-KW"/>
</dbReference>
<evidence type="ECO:0000313" key="12">
    <source>
        <dbReference type="Proteomes" id="UP000031563"/>
    </source>
</evidence>
<dbReference type="SUPFAM" id="SSF55785">
    <property type="entry name" value="PYP-like sensor domain (PAS domain)"/>
    <property type="match status" value="1"/>
</dbReference>
<dbReference type="SMART" id="SM00382">
    <property type="entry name" value="AAA"/>
    <property type="match status" value="1"/>
</dbReference>
<dbReference type="Pfam" id="PF25601">
    <property type="entry name" value="AAA_lid_14"/>
    <property type="match status" value="1"/>
</dbReference>
<reference evidence="11" key="1">
    <citation type="submission" date="2015-02" db="EMBL/GenBank/DDBJ databases">
        <title>Genome Assembly of Bacillaceae bacterium MTCC 8252.</title>
        <authorList>
            <person name="Verma A."/>
            <person name="Khatri I."/>
            <person name="Mual P."/>
            <person name="Subramanian S."/>
            <person name="Krishnamurthi S."/>
        </authorList>
    </citation>
    <scope>NUCLEOTIDE SEQUENCE [LARGE SCALE GENOMIC DNA]</scope>
    <source>
        <strain evidence="11">MTCC 8252</strain>
    </source>
</reference>
<proteinExistence type="predicted"/>
<evidence type="ECO:0000256" key="6">
    <source>
        <dbReference type="ARBA" id="ARBA00029500"/>
    </source>
</evidence>
<dbReference type="PROSITE" id="PS50112">
    <property type="entry name" value="PAS"/>
    <property type="match status" value="1"/>
</dbReference>
<dbReference type="Pfam" id="PF00989">
    <property type="entry name" value="PAS"/>
    <property type="match status" value="1"/>
</dbReference>
<name>A0A0F5HJD7_BACTR</name>
<dbReference type="InterPro" id="IPR025662">
    <property type="entry name" value="Sigma_54_int_dom_ATP-bd_1"/>
</dbReference>
<dbReference type="InterPro" id="IPR009057">
    <property type="entry name" value="Homeodomain-like_sf"/>
</dbReference>
<dbReference type="Pfam" id="PF18024">
    <property type="entry name" value="HTH_50"/>
    <property type="match status" value="1"/>
</dbReference>
<dbReference type="Gene3D" id="3.30.450.20">
    <property type="entry name" value="PAS domain"/>
    <property type="match status" value="1"/>
</dbReference>
<accession>A0A0F5HJD7</accession>
<feature type="domain" description="PAS" evidence="9">
    <location>
        <begin position="103"/>
        <end position="154"/>
    </location>
</feature>
<dbReference type="STRING" id="1221996.QY95_03330"/>
<dbReference type="InterPro" id="IPR027417">
    <property type="entry name" value="P-loop_NTPase"/>
</dbReference>
<protein>
    <recommendedName>
        <fullName evidence="6">HTH-type transcriptional regulatory protein TyrR</fullName>
    </recommendedName>
</protein>
<dbReference type="PROSITE" id="PS00688">
    <property type="entry name" value="SIGMA54_INTERACT_3"/>
    <property type="match status" value="1"/>
</dbReference>
<evidence type="ECO:0000256" key="3">
    <source>
        <dbReference type="ARBA" id="ARBA00022840"/>
    </source>
</evidence>
<dbReference type="NCBIfam" id="TIGR00229">
    <property type="entry name" value="sensory_box"/>
    <property type="match status" value="1"/>
</dbReference>
<dbReference type="InterPro" id="IPR030828">
    <property type="entry name" value="HTH_TyrR"/>
</dbReference>
<dbReference type="Pfam" id="PF00158">
    <property type="entry name" value="Sigma54_activat"/>
    <property type="match status" value="1"/>
</dbReference>
<dbReference type="FunFam" id="3.40.50.300:FF:000006">
    <property type="entry name" value="DNA-binding transcriptional regulator NtrC"/>
    <property type="match status" value="1"/>
</dbReference>
<dbReference type="InterPro" id="IPR058031">
    <property type="entry name" value="AAA_lid_NorR"/>
</dbReference>
<evidence type="ECO:0000256" key="1">
    <source>
        <dbReference type="ARBA" id="ARBA00022741"/>
    </source>
</evidence>
<keyword evidence="2" id="KW-0058">Aromatic hydrocarbons catabolism</keyword>
<dbReference type="SMART" id="SM00091">
    <property type="entry name" value="PAS"/>
    <property type="match status" value="2"/>
</dbReference>
<evidence type="ECO:0000259" key="8">
    <source>
        <dbReference type="PROSITE" id="PS50045"/>
    </source>
</evidence>
<dbReference type="GO" id="GO:0003677">
    <property type="term" value="F:DNA binding"/>
    <property type="evidence" value="ECO:0007669"/>
    <property type="project" value="UniProtKB-KW"/>
</dbReference>
<feature type="domain" description="Sigma-54 factor interaction" evidence="8">
    <location>
        <begin position="248"/>
        <end position="478"/>
    </location>
</feature>